<organism evidence="3 4">
    <name type="scientific">Cytobacillus purgationiresistens</name>
    <dbReference type="NCBI Taxonomy" id="863449"/>
    <lineage>
        <taxon>Bacteria</taxon>
        <taxon>Bacillati</taxon>
        <taxon>Bacillota</taxon>
        <taxon>Bacilli</taxon>
        <taxon>Bacillales</taxon>
        <taxon>Bacillaceae</taxon>
        <taxon>Cytobacillus</taxon>
    </lineage>
</organism>
<keyword evidence="1" id="KW-0694">RNA-binding</keyword>
<dbReference type="RefSeq" id="WP_307474619.1">
    <property type="nucleotide sequence ID" value="NZ_JAUSUB010000007.1"/>
</dbReference>
<protein>
    <submittedName>
        <fullName evidence="3">RNA-binding protein YlmH</fullName>
    </submittedName>
</protein>
<dbReference type="PANTHER" id="PTHR13633:SF3">
    <property type="entry name" value="MITOCHONDRIAL TRANSCRIPTION RESCUE FACTOR 1"/>
    <property type="match status" value="1"/>
</dbReference>
<proteinExistence type="predicted"/>
<evidence type="ECO:0000313" key="4">
    <source>
        <dbReference type="Proteomes" id="UP001238088"/>
    </source>
</evidence>
<feature type="domain" description="RNA-binding S4" evidence="2">
    <location>
        <begin position="182"/>
        <end position="239"/>
    </location>
</feature>
<evidence type="ECO:0000313" key="3">
    <source>
        <dbReference type="EMBL" id="MDQ0270316.1"/>
    </source>
</evidence>
<dbReference type="InterPro" id="IPR048443">
    <property type="entry name" value="RqcP2_N"/>
</dbReference>
<sequence>MTTIYQHFRSEEKGFIDQVLNWKEQVEQTYAPKLTDFLDPREQEILKVIIGKNTEVRCQLFGGYQGAERQRALVYPDYYIPEEEDYQLTLFEVDYPKKFIKIEHPQVLGSLMSLGLKRSKFGDLLFKEADIQMIVSSEIADYLSMQLESIGRASVKLKVLPLNDASSVSDQWQERVITATSLRLDTIVASIYNLSRQKAQTYIQSKLVKVNWSSLENPAFECREGDMISVRGQGRSKIIVIEGKTKKAKWKVVAGLQK</sequence>
<dbReference type="PROSITE" id="PS50889">
    <property type="entry name" value="S4"/>
    <property type="match status" value="1"/>
</dbReference>
<dbReference type="InterPro" id="IPR012677">
    <property type="entry name" value="Nucleotide-bd_a/b_plait_sf"/>
</dbReference>
<dbReference type="SMART" id="SM00363">
    <property type="entry name" value="S4"/>
    <property type="match status" value="1"/>
</dbReference>
<dbReference type="Gene3D" id="3.30.70.330">
    <property type="match status" value="1"/>
</dbReference>
<dbReference type="EMBL" id="JAUSUB010000007">
    <property type="protein sequence ID" value="MDQ0270316.1"/>
    <property type="molecule type" value="Genomic_DNA"/>
</dbReference>
<dbReference type="Proteomes" id="UP001238088">
    <property type="component" value="Unassembled WGS sequence"/>
</dbReference>
<keyword evidence="4" id="KW-1185">Reference proteome</keyword>
<reference evidence="3 4" key="1">
    <citation type="submission" date="2023-07" db="EMBL/GenBank/DDBJ databases">
        <title>Genomic Encyclopedia of Type Strains, Phase IV (KMG-IV): sequencing the most valuable type-strain genomes for metagenomic binning, comparative biology and taxonomic classification.</title>
        <authorList>
            <person name="Goeker M."/>
        </authorList>
    </citation>
    <scope>NUCLEOTIDE SEQUENCE [LARGE SCALE GENOMIC DNA]</scope>
    <source>
        <strain evidence="3 4">DSM 23494</strain>
    </source>
</reference>
<name>A0ABU0AGD8_9BACI</name>
<dbReference type="SUPFAM" id="SSF55174">
    <property type="entry name" value="Alpha-L RNA-binding motif"/>
    <property type="match status" value="1"/>
</dbReference>
<accession>A0ABU0AGD8</accession>
<dbReference type="Gene3D" id="3.30.1370.160">
    <property type="match status" value="1"/>
</dbReference>
<dbReference type="CDD" id="cd00165">
    <property type="entry name" value="S4"/>
    <property type="match status" value="1"/>
</dbReference>
<evidence type="ECO:0000259" key="2">
    <source>
        <dbReference type="SMART" id="SM00363"/>
    </source>
</evidence>
<dbReference type="Pfam" id="PF01479">
    <property type="entry name" value="S4"/>
    <property type="match status" value="1"/>
</dbReference>
<dbReference type="InterPro" id="IPR036986">
    <property type="entry name" value="S4_RNA-bd_sf"/>
</dbReference>
<comment type="caution">
    <text evidence="3">The sequence shown here is derived from an EMBL/GenBank/DDBJ whole genome shotgun (WGS) entry which is preliminary data.</text>
</comment>
<dbReference type="PANTHER" id="PTHR13633">
    <property type="entry name" value="MITOCHONDRIAL TRANSCRIPTION RESCUE FACTOR 1"/>
    <property type="match status" value="1"/>
</dbReference>
<gene>
    <name evidence="3" type="ORF">J2S17_002191</name>
</gene>
<dbReference type="Pfam" id="PF21278">
    <property type="entry name" value="YlmH_1st"/>
    <property type="match status" value="1"/>
</dbReference>
<dbReference type="InterPro" id="IPR002942">
    <property type="entry name" value="S4_RNA-bd"/>
</dbReference>
<dbReference type="Pfam" id="PF17774">
    <property type="entry name" value="YlmH_RBD"/>
    <property type="match status" value="1"/>
</dbReference>
<evidence type="ECO:0000256" key="1">
    <source>
        <dbReference type="PROSITE-ProRule" id="PRU00182"/>
    </source>
</evidence>
<dbReference type="InterPro" id="IPR040591">
    <property type="entry name" value="RqcP2_RBD"/>
</dbReference>
<dbReference type="Gene3D" id="3.10.290.10">
    <property type="entry name" value="RNA-binding S4 domain"/>
    <property type="match status" value="1"/>
</dbReference>